<dbReference type="HAMAP" id="MF_00422">
    <property type="entry name" value="SecE"/>
    <property type="match status" value="1"/>
</dbReference>
<organism evidence="10 11">
    <name type="scientific">Undibacterium parvum</name>
    <dbReference type="NCBI Taxonomy" id="401471"/>
    <lineage>
        <taxon>Bacteria</taxon>
        <taxon>Pseudomonadati</taxon>
        <taxon>Pseudomonadota</taxon>
        <taxon>Betaproteobacteria</taxon>
        <taxon>Burkholderiales</taxon>
        <taxon>Oxalobacteraceae</taxon>
        <taxon>Undibacterium</taxon>
    </lineage>
</organism>
<dbReference type="PRINTS" id="PR01650">
    <property type="entry name" value="SECETRNLCASE"/>
</dbReference>
<dbReference type="GO" id="GO:0008320">
    <property type="term" value="F:protein transmembrane transporter activity"/>
    <property type="evidence" value="ECO:0007669"/>
    <property type="project" value="UniProtKB-UniRule"/>
</dbReference>
<dbReference type="GO" id="GO:0005886">
    <property type="term" value="C:plasma membrane"/>
    <property type="evidence" value="ECO:0007669"/>
    <property type="project" value="UniProtKB-UniRule"/>
</dbReference>
<evidence type="ECO:0000256" key="6">
    <source>
        <dbReference type="ARBA" id="ARBA00022989"/>
    </source>
</evidence>
<evidence type="ECO:0000256" key="4">
    <source>
        <dbReference type="ARBA" id="ARBA00022692"/>
    </source>
</evidence>
<proteinExistence type="inferred from homology"/>
<dbReference type="GO" id="GO:0009306">
    <property type="term" value="P:protein secretion"/>
    <property type="evidence" value="ECO:0007669"/>
    <property type="project" value="UniProtKB-UniRule"/>
</dbReference>
<evidence type="ECO:0000256" key="2">
    <source>
        <dbReference type="ARBA" id="ARBA00022448"/>
    </source>
</evidence>
<dbReference type="InterPro" id="IPR005807">
    <property type="entry name" value="SecE_bac"/>
</dbReference>
<evidence type="ECO:0000313" key="11">
    <source>
        <dbReference type="Proteomes" id="UP000275663"/>
    </source>
</evidence>
<evidence type="ECO:0000313" key="10">
    <source>
        <dbReference type="EMBL" id="AZP12563.1"/>
    </source>
</evidence>
<feature type="transmembrane region" description="Helical" evidence="9">
    <location>
        <begin position="16"/>
        <end position="35"/>
    </location>
</feature>
<protein>
    <recommendedName>
        <fullName evidence="9">Protein translocase subunit SecE</fullName>
    </recommendedName>
</protein>
<comment type="subunit">
    <text evidence="9">Component of the Sec protein translocase complex. Heterotrimer consisting of SecY, SecE and SecG subunits. The heterotrimers can form oligomers, although 1 heterotrimer is thought to be able to translocate proteins. Interacts with the ribosome. Interacts with SecDF, and other proteins may be involved. Interacts with SecA.</text>
</comment>
<dbReference type="PANTHER" id="PTHR33910:SF1">
    <property type="entry name" value="PROTEIN TRANSLOCASE SUBUNIT SECE"/>
    <property type="match status" value="1"/>
</dbReference>
<dbReference type="RefSeq" id="WP_126127942.1">
    <property type="nucleotide sequence ID" value="NZ_CP034464.1"/>
</dbReference>
<keyword evidence="3 9" id="KW-1003">Cell membrane</keyword>
<comment type="caution">
    <text evidence="9">Lacks conserved residue(s) required for the propagation of feature annotation.</text>
</comment>
<evidence type="ECO:0000256" key="9">
    <source>
        <dbReference type="HAMAP-Rule" id="MF_00422"/>
    </source>
</evidence>
<dbReference type="InterPro" id="IPR001901">
    <property type="entry name" value="Translocase_SecE/Sec61-g"/>
</dbReference>
<keyword evidence="6 9" id="KW-1133">Transmembrane helix</keyword>
<dbReference type="KEGG" id="upv:EJN92_11450"/>
<reference evidence="10 11" key="1">
    <citation type="journal article" date="2011" name="Int. J. Syst. Evol. Microbiol.">
        <title>Description of Undibacterium oligocarboniphilum sp. nov., isolated from purified water, and Undibacterium pigrum strain CCUG 49012 as the type strain of Undibacterium parvum sp. nov., and emended descriptions of the genus Undibacterium and the species Undibacterium pigrum.</title>
        <authorList>
            <person name="Eder W."/>
            <person name="Wanner G."/>
            <person name="Ludwig W."/>
            <person name="Busse H.J."/>
            <person name="Ziemke-Kageler F."/>
            <person name="Lang E."/>
        </authorList>
    </citation>
    <scope>NUCLEOTIDE SEQUENCE [LARGE SCALE GENOMIC DNA]</scope>
    <source>
        <strain evidence="10 11">DSM 23061</strain>
    </source>
</reference>
<keyword evidence="11" id="KW-1185">Reference proteome</keyword>
<comment type="subcellular location">
    <subcellularLocation>
        <location evidence="1">Membrane</location>
    </subcellularLocation>
</comment>
<evidence type="ECO:0000256" key="8">
    <source>
        <dbReference type="ARBA" id="ARBA00023136"/>
    </source>
</evidence>
<comment type="function">
    <text evidence="9">Essential subunit of the Sec protein translocation channel SecYEG. Clamps together the 2 halves of SecY. May contact the channel plug during translocation.</text>
</comment>
<dbReference type="Proteomes" id="UP000275663">
    <property type="component" value="Chromosome"/>
</dbReference>
<evidence type="ECO:0000256" key="1">
    <source>
        <dbReference type="ARBA" id="ARBA00004370"/>
    </source>
</evidence>
<dbReference type="OrthoDB" id="9806365at2"/>
<gene>
    <name evidence="9 10" type="primary">secE</name>
    <name evidence="10" type="ORF">EJN92_11450</name>
</gene>
<dbReference type="GO" id="GO:0006605">
    <property type="term" value="P:protein targeting"/>
    <property type="evidence" value="ECO:0007669"/>
    <property type="project" value="UniProtKB-UniRule"/>
</dbReference>
<dbReference type="EMBL" id="CP034464">
    <property type="protein sequence ID" value="AZP12563.1"/>
    <property type="molecule type" value="Genomic_DNA"/>
</dbReference>
<sequence>MSNHPIQTVSTSQDKYKVVLAIVAAVAGVAAYYMLVNQASYVRVAALVVGLLIAVVLASTSDAGREFFVFAKEAVRETKKVVWPARKEAGQITAVVFGFVLVMAIFLWGADKLIGFLLYDVLLGWKK</sequence>
<keyword evidence="4 9" id="KW-0812">Transmembrane</keyword>
<keyword evidence="5 9" id="KW-0653">Protein transport</keyword>
<dbReference type="Pfam" id="PF00584">
    <property type="entry name" value="SecE"/>
    <property type="match status" value="1"/>
</dbReference>
<keyword evidence="7 9" id="KW-0811">Translocation</keyword>
<dbReference type="PANTHER" id="PTHR33910">
    <property type="entry name" value="PROTEIN TRANSLOCASE SUBUNIT SECE"/>
    <property type="match status" value="1"/>
</dbReference>
<dbReference type="GO" id="GO:0065002">
    <property type="term" value="P:intracellular protein transmembrane transport"/>
    <property type="evidence" value="ECO:0007669"/>
    <property type="project" value="UniProtKB-UniRule"/>
</dbReference>
<evidence type="ECO:0000256" key="3">
    <source>
        <dbReference type="ARBA" id="ARBA00022475"/>
    </source>
</evidence>
<dbReference type="GO" id="GO:0043952">
    <property type="term" value="P:protein transport by the Sec complex"/>
    <property type="evidence" value="ECO:0007669"/>
    <property type="project" value="UniProtKB-UniRule"/>
</dbReference>
<comment type="similarity">
    <text evidence="9">Belongs to the SecE/SEC61-gamma family.</text>
</comment>
<keyword evidence="2 9" id="KW-0813">Transport</keyword>
<dbReference type="InterPro" id="IPR038379">
    <property type="entry name" value="SecE_sf"/>
</dbReference>
<evidence type="ECO:0000256" key="7">
    <source>
        <dbReference type="ARBA" id="ARBA00023010"/>
    </source>
</evidence>
<keyword evidence="8 9" id="KW-0472">Membrane</keyword>
<dbReference type="AlphaFoldDB" id="A0A3Q9BR47"/>
<dbReference type="Gene3D" id="1.20.5.1030">
    <property type="entry name" value="Preprotein translocase secy subunit"/>
    <property type="match status" value="1"/>
</dbReference>
<feature type="transmembrane region" description="Helical" evidence="9">
    <location>
        <begin position="41"/>
        <end position="58"/>
    </location>
</feature>
<evidence type="ECO:0000256" key="5">
    <source>
        <dbReference type="ARBA" id="ARBA00022927"/>
    </source>
</evidence>
<feature type="transmembrane region" description="Helical" evidence="9">
    <location>
        <begin position="89"/>
        <end position="110"/>
    </location>
</feature>
<dbReference type="NCBIfam" id="TIGR00964">
    <property type="entry name" value="secE_bact"/>
    <property type="match status" value="1"/>
</dbReference>
<name>A0A3Q9BR47_9BURK</name>
<accession>A0A3Q9BR47</accession>
<dbReference type="NCBIfam" id="NF004371">
    <property type="entry name" value="PRK05740.1-1"/>
    <property type="match status" value="1"/>
</dbReference>